<dbReference type="Pfam" id="PF16316">
    <property type="entry name" value="DUF4956"/>
    <property type="match status" value="1"/>
</dbReference>
<feature type="transmembrane region" description="Helical" evidence="1">
    <location>
        <begin position="120"/>
        <end position="137"/>
    </location>
</feature>
<keyword evidence="3" id="KW-1185">Reference proteome</keyword>
<dbReference type="InterPro" id="IPR032531">
    <property type="entry name" value="DUF4956"/>
</dbReference>
<dbReference type="Proteomes" id="UP001060919">
    <property type="component" value="Chromosome"/>
</dbReference>
<organism evidence="2 3">
    <name type="scientific">Aureispira anguillae</name>
    <dbReference type="NCBI Taxonomy" id="2864201"/>
    <lineage>
        <taxon>Bacteria</taxon>
        <taxon>Pseudomonadati</taxon>
        <taxon>Bacteroidota</taxon>
        <taxon>Saprospiria</taxon>
        <taxon>Saprospirales</taxon>
        <taxon>Saprospiraceae</taxon>
        <taxon>Aureispira</taxon>
    </lineage>
</organism>
<dbReference type="EMBL" id="AP026867">
    <property type="protein sequence ID" value="BDS11907.1"/>
    <property type="molecule type" value="Genomic_DNA"/>
</dbReference>
<evidence type="ECO:0000256" key="1">
    <source>
        <dbReference type="SAM" id="Phobius"/>
    </source>
</evidence>
<keyword evidence="1" id="KW-0812">Transmembrane</keyword>
<accession>A0A916DTM0</accession>
<name>A0A916DTM0_9BACT</name>
<evidence type="ECO:0000313" key="3">
    <source>
        <dbReference type="Proteomes" id="UP001060919"/>
    </source>
</evidence>
<proteinExistence type="predicted"/>
<sequence length="230" mass="25361">MQEFINHLSGYFINLKDIIHPLSFVINLIVCTLLAMAVSNFYIRFGNAVSNRGRFAANFVPLALTTMSIMVIVKPSVALSLGLVGALSIVRFRAAIKDPEELTYLFLTIGVGLATGADQPLIAIIVVAFILLFLYLSKRMSSSPAFKEEDRFYINITTDLSDLVQIHTLLEQSFAAVELKRLDATPNKGLDLSFICKTGSIEEVQTVKDAVLALSEQTYISIIDQPDLII</sequence>
<reference evidence="2" key="1">
    <citation type="submission" date="2022-09" db="EMBL/GenBank/DDBJ databases">
        <title>Aureispira anguillicida sp. nov., isolated from Leptocephalus of Japanese eel Anguilla japonica.</title>
        <authorList>
            <person name="Yuasa K."/>
            <person name="Mekata T."/>
            <person name="Ikunari K."/>
        </authorList>
    </citation>
    <scope>NUCLEOTIDE SEQUENCE</scope>
    <source>
        <strain evidence="2">EL160426</strain>
    </source>
</reference>
<keyword evidence="1" id="KW-0472">Membrane</keyword>
<evidence type="ECO:0000313" key="2">
    <source>
        <dbReference type="EMBL" id="BDS11907.1"/>
    </source>
</evidence>
<dbReference type="RefSeq" id="WP_264793043.1">
    <property type="nucleotide sequence ID" value="NZ_AP026867.1"/>
</dbReference>
<gene>
    <name evidence="2" type="ORF">AsAng_0026210</name>
</gene>
<dbReference type="KEGG" id="aup:AsAng_0026210"/>
<dbReference type="AlphaFoldDB" id="A0A916DTM0"/>
<keyword evidence="1" id="KW-1133">Transmembrane helix</keyword>
<feature type="transmembrane region" description="Helical" evidence="1">
    <location>
        <begin position="18"/>
        <end position="43"/>
    </location>
</feature>
<feature type="transmembrane region" description="Helical" evidence="1">
    <location>
        <begin position="55"/>
        <end position="73"/>
    </location>
</feature>
<protein>
    <submittedName>
        <fullName evidence="2">DUF4956 domain-containing protein</fullName>
    </submittedName>
</protein>